<evidence type="ECO:0000313" key="4">
    <source>
        <dbReference type="EMBL" id="SSX23812.1"/>
    </source>
</evidence>
<protein>
    <submittedName>
        <fullName evidence="3">CSON009646 protein</fullName>
    </submittedName>
</protein>
<evidence type="ECO:0000256" key="2">
    <source>
        <dbReference type="SAM" id="MobiDB-lite"/>
    </source>
</evidence>
<feature type="compositionally biased region" description="Polar residues" evidence="2">
    <location>
        <begin position="8"/>
        <end position="20"/>
    </location>
</feature>
<feature type="region of interest" description="Disordered" evidence="2">
    <location>
        <begin position="1"/>
        <end position="40"/>
    </location>
</feature>
<evidence type="ECO:0000313" key="3">
    <source>
        <dbReference type="EMBL" id="SSX03447.1"/>
    </source>
</evidence>
<accession>A0A336KG09</accession>
<reference evidence="4" key="2">
    <citation type="submission" date="2018-07" db="EMBL/GenBank/DDBJ databases">
        <authorList>
            <person name="Quirk P.G."/>
            <person name="Krulwich T.A."/>
        </authorList>
    </citation>
    <scope>NUCLEOTIDE SEQUENCE</scope>
</reference>
<reference evidence="3" key="1">
    <citation type="submission" date="2018-04" db="EMBL/GenBank/DDBJ databases">
        <authorList>
            <person name="Go L.Y."/>
            <person name="Mitchell J.A."/>
        </authorList>
    </citation>
    <scope>NUCLEOTIDE SEQUENCE</scope>
    <source>
        <tissue evidence="3">Whole organism</tissue>
    </source>
</reference>
<gene>
    <name evidence="3" type="primary">CSON009646</name>
</gene>
<feature type="compositionally biased region" description="Low complexity" evidence="2">
    <location>
        <begin position="21"/>
        <end position="40"/>
    </location>
</feature>
<feature type="coiled-coil region" evidence="1">
    <location>
        <begin position="63"/>
        <end position="104"/>
    </location>
</feature>
<evidence type="ECO:0000256" key="1">
    <source>
        <dbReference type="SAM" id="Coils"/>
    </source>
</evidence>
<dbReference type="AlphaFoldDB" id="A0A336KG09"/>
<keyword evidence="1" id="KW-0175">Coiled coil</keyword>
<name>A0A336KG09_CULSO</name>
<dbReference type="EMBL" id="UFQT01000386">
    <property type="protein sequence ID" value="SSX23812.1"/>
    <property type="molecule type" value="Genomic_DNA"/>
</dbReference>
<sequence length="110" mass="12125">MSEDPLQMRQQNLNNSNTSVNSIQGAANNSNSQSPNNSNTAQILALQKGNIMTSSSNPSLIAAENLARENAFLKEKLKEISADRDRLLCEVANLRVELDMAELKQLPDQR</sequence>
<dbReference type="VEuPathDB" id="VectorBase:CSON009646"/>
<organism evidence="3">
    <name type="scientific">Culicoides sonorensis</name>
    <name type="common">Biting midge</name>
    <dbReference type="NCBI Taxonomy" id="179676"/>
    <lineage>
        <taxon>Eukaryota</taxon>
        <taxon>Metazoa</taxon>
        <taxon>Ecdysozoa</taxon>
        <taxon>Arthropoda</taxon>
        <taxon>Hexapoda</taxon>
        <taxon>Insecta</taxon>
        <taxon>Pterygota</taxon>
        <taxon>Neoptera</taxon>
        <taxon>Endopterygota</taxon>
        <taxon>Diptera</taxon>
        <taxon>Nematocera</taxon>
        <taxon>Chironomoidea</taxon>
        <taxon>Ceratopogonidae</taxon>
        <taxon>Ceratopogoninae</taxon>
        <taxon>Culicoides</taxon>
        <taxon>Monoculicoides</taxon>
    </lineage>
</organism>
<dbReference type="EMBL" id="UFQS01000386">
    <property type="protein sequence ID" value="SSX03447.1"/>
    <property type="molecule type" value="Genomic_DNA"/>
</dbReference>
<proteinExistence type="predicted"/>